<accession>D9PLL7</accession>
<feature type="region of interest" description="Disordered" evidence="1">
    <location>
        <begin position="34"/>
        <end position="53"/>
    </location>
</feature>
<organism evidence="2">
    <name type="scientific">sediment metagenome</name>
    <dbReference type="NCBI Taxonomy" id="749907"/>
    <lineage>
        <taxon>unclassified sequences</taxon>
        <taxon>metagenomes</taxon>
        <taxon>ecological metagenomes</taxon>
    </lineage>
</organism>
<sequence length="82" mass="9077">MFFRNLMQLDRASPDPRIRRTLERYLERADSTARNGDGLYGGGGLGRYDGSDEDGTPLIDQSAFVQMHALLAMSPEQLATVS</sequence>
<proteinExistence type="predicted"/>
<gene>
    <name evidence="2" type="ORF">LDC_2440</name>
</gene>
<evidence type="ECO:0000313" key="2">
    <source>
        <dbReference type="EMBL" id="EFK95546.1"/>
    </source>
</evidence>
<dbReference type="EMBL" id="ADZX01000741">
    <property type="protein sequence ID" value="EFK95546.1"/>
    <property type="molecule type" value="Genomic_DNA"/>
</dbReference>
<reference evidence="2" key="1">
    <citation type="submission" date="2010-07" db="EMBL/GenBank/DDBJ databases">
        <authorList>
            <consortium name="CONSOLIDER consortium CSD2007-00005"/>
            <person name="Guazzaroni M.-E."/>
            <person name="Richter M."/>
            <person name="Garcia-Salamanca A."/>
            <person name="Yarza P."/>
            <person name="Ferrer M."/>
        </authorList>
    </citation>
    <scope>NUCLEOTIDE SEQUENCE</scope>
</reference>
<feature type="compositionally biased region" description="Gly residues" evidence="1">
    <location>
        <begin position="38"/>
        <end position="47"/>
    </location>
</feature>
<dbReference type="Gene3D" id="1.50.10.20">
    <property type="match status" value="1"/>
</dbReference>
<dbReference type="AlphaFoldDB" id="D9PLL7"/>
<name>D9PLL7_9ZZZZ</name>
<comment type="caution">
    <text evidence="2">The sequence shown here is derived from an EMBL/GenBank/DDBJ whole genome shotgun (WGS) entry which is preliminary data.</text>
</comment>
<protein>
    <submittedName>
        <fullName evidence="2">Uncharacterized protein</fullName>
    </submittedName>
</protein>
<evidence type="ECO:0000256" key="1">
    <source>
        <dbReference type="SAM" id="MobiDB-lite"/>
    </source>
</evidence>
<reference evidence="2" key="2">
    <citation type="journal article" date="2011" name="Microb. Ecol.">
        <title>Taxonomic and Functional Metagenomic Profiling of the Microbial Community in the Anoxic Sediment of a Sub-saline Shallow Lake (Laguna de Carrizo, Central Spain).</title>
        <authorList>
            <person name="Ferrer M."/>
            <person name="Guazzaroni M.E."/>
            <person name="Richter M."/>
            <person name="Garcia-Salamanca A."/>
            <person name="Yarza P."/>
            <person name="Suarez-Suarez A."/>
            <person name="Solano J."/>
            <person name="Alcaide M."/>
            <person name="van Dillewijn P."/>
            <person name="Molina-Henares M.A."/>
            <person name="Lopez-Cortes N."/>
            <person name="Al-Ramahi Y."/>
            <person name="Guerrero C."/>
            <person name="Acosta A."/>
            <person name="de Eugenio L.I."/>
            <person name="Martinez V."/>
            <person name="Marques S."/>
            <person name="Rojo F."/>
            <person name="Santero E."/>
            <person name="Genilloud O."/>
            <person name="Perez-Perez J."/>
            <person name="Rossello-Mora R."/>
            <person name="Ramos J.L."/>
        </authorList>
    </citation>
    <scope>NUCLEOTIDE SEQUENCE</scope>
</reference>